<name>A0A4Z2HQX0_9TELE</name>
<reference evidence="1 2" key="1">
    <citation type="submission" date="2019-03" db="EMBL/GenBank/DDBJ databases">
        <title>First draft genome of Liparis tanakae, snailfish: a comprehensive survey of snailfish specific genes.</title>
        <authorList>
            <person name="Kim W."/>
            <person name="Song I."/>
            <person name="Jeong J.-H."/>
            <person name="Kim D."/>
            <person name="Kim S."/>
            <person name="Ryu S."/>
            <person name="Song J.Y."/>
            <person name="Lee S.K."/>
        </authorList>
    </citation>
    <scope>NUCLEOTIDE SEQUENCE [LARGE SCALE GENOMIC DNA]</scope>
    <source>
        <tissue evidence="1">Muscle</tissue>
    </source>
</reference>
<comment type="caution">
    <text evidence="1">The sequence shown here is derived from an EMBL/GenBank/DDBJ whole genome shotgun (WGS) entry which is preliminary data.</text>
</comment>
<organism evidence="1 2">
    <name type="scientific">Liparis tanakae</name>
    <name type="common">Tanaka's snailfish</name>
    <dbReference type="NCBI Taxonomy" id="230148"/>
    <lineage>
        <taxon>Eukaryota</taxon>
        <taxon>Metazoa</taxon>
        <taxon>Chordata</taxon>
        <taxon>Craniata</taxon>
        <taxon>Vertebrata</taxon>
        <taxon>Euteleostomi</taxon>
        <taxon>Actinopterygii</taxon>
        <taxon>Neopterygii</taxon>
        <taxon>Teleostei</taxon>
        <taxon>Neoteleostei</taxon>
        <taxon>Acanthomorphata</taxon>
        <taxon>Eupercaria</taxon>
        <taxon>Perciformes</taxon>
        <taxon>Cottioidei</taxon>
        <taxon>Cottales</taxon>
        <taxon>Liparidae</taxon>
        <taxon>Liparis</taxon>
    </lineage>
</organism>
<dbReference type="AlphaFoldDB" id="A0A4Z2HQX0"/>
<dbReference type="EMBL" id="SRLO01000193">
    <property type="protein sequence ID" value="TNN68239.1"/>
    <property type="molecule type" value="Genomic_DNA"/>
</dbReference>
<protein>
    <submittedName>
        <fullName evidence="1">Uncharacterized protein</fullName>
    </submittedName>
</protein>
<proteinExistence type="predicted"/>
<evidence type="ECO:0000313" key="1">
    <source>
        <dbReference type="EMBL" id="TNN68239.1"/>
    </source>
</evidence>
<gene>
    <name evidence="1" type="ORF">EYF80_021561</name>
</gene>
<accession>A0A4Z2HQX0</accession>
<sequence length="94" mass="10079">MESPGTLWEAQRASELEINSLGMIKSVKPSVCLSSLVSSRRVIILRLAWGGKLDCQRAASCSSHSILGSGSPSVTNSSKECGGSEIILWGHWDF</sequence>
<dbReference type="Proteomes" id="UP000314294">
    <property type="component" value="Unassembled WGS sequence"/>
</dbReference>
<evidence type="ECO:0000313" key="2">
    <source>
        <dbReference type="Proteomes" id="UP000314294"/>
    </source>
</evidence>
<keyword evidence="2" id="KW-1185">Reference proteome</keyword>